<organism evidence="1 2">
    <name type="scientific">Wuchereria bancrofti</name>
    <dbReference type="NCBI Taxonomy" id="6293"/>
    <lineage>
        <taxon>Eukaryota</taxon>
        <taxon>Metazoa</taxon>
        <taxon>Ecdysozoa</taxon>
        <taxon>Nematoda</taxon>
        <taxon>Chromadorea</taxon>
        <taxon>Rhabditida</taxon>
        <taxon>Spirurina</taxon>
        <taxon>Spiruromorpha</taxon>
        <taxon>Filarioidea</taxon>
        <taxon>Onchocercidae</taxon>
        <taxon>Wuchereria</taxon>
    </lineage>
</organism>
<reference evidence="2" key="1">
    <citation type="submission" date="2012-08" db="EMBL/GenBank/DDBJ databases">
        <title>The Genome Sequence of Wuchereria bancrofti.</title>
        <authorList>
            <person name="Nutman T.B."/>
            <person name="Fink D.L."/>
            <person name="Russ C."/>
            <person name="Young S."/>
            <person name="Zeng Q."/>
            <person name="Koehrsen M."/>
            <person name="Alvarado L."/>
            <person name="Berlin A."/>
            <person name="Chapman S.B."/>
            <person name="Chen Z."/>
            <person name="Freedman E."/>
            <person name="Gellesch M."/>
            <person name="Goldberg J."/>
            <person name="Griggs A."/>
            <person name="Gujja S."/>
            <person name="Heilman E.R."/>
            <person name="Heiman D."/>
            <person name="Hepburn T."/>
            <person name="Howarth C."/>
            <person name="Jen D."/>
            <person name="Larson L."/>
            <person name="Lewis B."/>
            <person name="Mehta T."/>
            <person name="Park D."/>
            <person name="Pearson M."/>
            <person name="Roberts A."/>
            <person name="Saif S."/>
            <person name="Shea T."/>
            <person name="Shenoy N."/>
            <person name="Sisk P."/>
            <person name="Stolte C."/>
            <person name="Sykes S."/>
            <person name="Walk T."/>
            <person name="White J."/>
            <person name="Yandava C."/>
            <person name="Haas B."/>
            <person name="Henn M.R."/>
            <person name="Nusbaum C."/>
            <person name="Birren B."/>
        </authorList>
    </citation>
    <scope>NUCLEOTIDE SEQUENCE [LARGE SCALE GENOMIC DNA]</scope>
    <source>
        <strain evidence="2">NA</strain>
    </source>
</reference>
<sequence length="111" mass="12654">MALQPMSKIRIAVDHFQFLQIMRLISCISTFVDQLVNDQKFFSANRSNGNGPAIEMICFLDEAELNIILPIQPVPTPYDLKETVLQSPATSSDGKFFFTEFLWDFLQNACM</sequence>
<dbReference type="Proteomes" id="UP000004810">
    <property type="component" value="Unassembled WGS sequence"/>
</dbReference>
<comment type="caution">
    <text evidence="1">The sequence shown here is derived from an EMBL/GenBank/DDBJ whole genome shotgun (WGS) entry which is preliminary data.</text>
</comment>
<accession>J9EGZ5</accession>
<dbReference type="AlphaFoldDB" id="J9EGZ5"/>
<gene>
    <name evidence="1" type="ORF">WUBG_07349</name>
</gene>
<dbReference type="EMBL" id="ADBV01003407">
    <property type="protein sequence ID" value="EJW81741.1"/>
    <property type="molecule type" value="Genomic_DNA"/>
</dbReference>
<proteinExistence type="predicted"/>
<evidence type="ECO:0000313" key="1">
    <source>
        <dbReference type="EMBL" id="EJW81741.1"/>
    </source>
</evidence>
<protein>
    <submittedName>
        <fullName evidence="1">Uncharacterized protein</fullName>
    </submittedName>
</protein>
<name>J9EGZ5_WUCBA</name>
<evidence type="ECO:0000313" key="2">
    <source>
        <dbReference type="Proteomes" id="UP000004810"/>
    </source>
</evidence>